<sequence length="37" mass="4117">MGVAMFNLNFPLCVPQKLLKTGGRWEIKGLKVIAVPF</sequence>
<organism evidence="1">
    <name type="scientific">Anguilla anguilla</name>
    <name type="common">European freshwater eel</name>
    <name type="synonym">Muraena anguilla</name>
    <dbReference type="NCBI Taxonomy" id="7936"/>
    <lineage>
        <taxon>Eukaryota</taxon>
        <taxon>Metazoa</taxon>
        <taxon>Chordata</taxon>
        <taxon>Craniata</taxon>
        <taxon>Vertebrata</taxon>
        <taxon>Euteleostomi</taxon>
        <taxon>Actinopterygii</taxon>
        <taxon>Neopterygii</taxon>
        <taxon>Teleostei</taxon>
        <taxon>Anguilliformes</taxon>
        <taxon>Anguillidae</taxon>
        <taxon>Anguilla</taxon>
    </lineage>
</organism>
<reference evidence="1" key="2">
    <citation type="journal article" date="2015" name="Fish Shellfish Immunol.">
        <title>Early steps in the European eel (Anguilla anguilla)-Vibrio vulnificus interaction in the gills: Role of the RtxA13 toxin.</title>
        <authorList>
            <person name="Callol A."/>
            <person name="Pajuelo D."/>
            <person name="Ebbesson L."/>
            <person name="Teles M."/>
            <person name="MacKenzie S."/>
            <person name="Amaro C."/>
        </authorList>
    </citation>
    <scope>NUCLEOTIDE SEQUENCE</scope>
</reference>
<proteinExistence type="predicted"/>
<reference evidence="1" key="1">
    <citation type="submission" date="2014-11" db="EMBL/GenBank/DDBJ databases">
        <authorList>
            <person name="Amaro Gonzalez C."/>
        </authorList>
    </citation>
    <scope>NUCLEOTIDE SEQUENCE</scope>
</reference>
<dbReference type="EMBL" id="GBXM01107068">
    <property type="protein sequence ID" value="JAH01509.1"/>
    <property type="molecule type" value="Transcribed_RNA"/>
</dbReference>
<dbReference type="AlphaFoldDB" id="A0A0E9PAH2"/>
<evidence type="ECO:0000313" key="1">
    <source>
        <dbReference type="EMBL" id="JAH01509.1"/>
    </source>
</evidence>
<protein>
    <submittedName>
        <fullName evidence="1">Uncharacterized protein</fullName>
    </submittedName>
</protein>
<name>A0A0E9PAH2_ANGAN</name>
<accession>A0A0E9PAH2</accession>